<keyword evidence="3" id="KW-0479">Metal-binding</keyword>
<feature type="domain" description="Nitrite/Sulfite reductase ferredoxin-like" evidence="8">
    <location>
        <begin position="39"/>
        <end position="86"/>
    </location>
</feature>
<gene>
    <name evidence="9" type="ORF">K7395_18405</name>
</gene>
<dbReference type="InterPro" id="IPR045854">
    <property type="entry name" value="NO2/SO3_Rdtase_4Fe4S_sf"/>
</dbReference>
<keyword evidence="10" id="KW-1185">Reference proteome</keyword>
<organism evidence="9 10">
    <name type="scientific">Streptomyces filamentosus</name>
    <name type="common">Streptomyces roseosporus</name>
    <dbReference type="NCBI Taxonomy" id="67294"/>
    <lineage>
        <taxon>Bacteria</taxon>
        <taxon>Bacillati</taxon>
        <taxon>Actinomycetota</taxon>
        <taxon>Actinomycetes</taxon>
        <taxon>Kitasatosporales</taxon>
        <taxon>Streptomycetaceae</taxon>
        <taxon>Streptomyces</taxon>
    </lineage>
</organism>
<dbReference type="Pfam" id="PF03460">
    <property type="entry name" value="NIR_SIR_ferr"/>
    <property type="match status" value="2"/>
</dbReference>
<reference evidence="9" key="1">
    <citation type="submission" date="2021-08" db="EMBL/GenBank/DDBJ databases">
        <title>DNA methylation of m4C regulates biosynthesis of daptomycin in Streptomyces roseosporus L30.</title>
        <authorList>
            <person name="Fang J.-L."/>
        </authorList>
    </citation>
    <scope>NUCLEOTIDE SEQUENCE</scope>
    <source>
        <strain evidence="9">L30</strain>
    </source>
</reference>
<dbReference type="SUPFAM" id="SSF55124">
    <property type="entry name" value="Nitrite/Sulfite reductase N-terminal domain-like"/>
    <property type="match status" value="2"/>
</dbReference>
<feature type="region of interest" description="Disordered" evidence="7">
    <location>
        <begin position="246"/>
        <end position="270"/>
    </location>
</feature>
<evidence type="ECO:0000259" key="8">
    <source>
        <dbReference type="Pfam" id="PF03460"/>
    </source>
</evidence>
<evidence type="ECO:0000256" key="2">
    <source>
        <dbReference type="ARBA" id="ARBA00022617"/>
    </source>
</evidence>
<dbReference type="InterPro" id="IPR051329">
    <property type="entry name" value="NIR_SIR_4Fe-4S"/>
</dbReference>
<protein>
    <submittedName>
        <fullName evidence="9">Cobalamin biosynthesis protein CobG</fullName>
    </submittedName>
</protein>
<keyword evidence="6" id="KW-0411">Iron-sulfur</keyword>
<dbReference type="RefSeq" id="WP_006125853.1">
    <property type="nucleotide sequence ID" value="NZ_CP098609.1"/>
</dbReference>
<evidence type="ECO:0000256" key="1">
    <source>
        <dbReference type="ARBA" id="ARBA00022485"/>
    </source>
</evidence>
<evidence type="ECO:0000256" key="7">
    <source>
        <dbReference type="SAM" id="MobiDB-lite"/>
    </source>
</evidence>
<keyword evidence="5" id="KW-0408">Iron</keyword>
<accession>A0ABY4UW54</accession>
<evidence type="ECO:0000256" key="3">
    <source>
        <dbReference type="ARBA" id="ARBA00022723"/>
    </source>
</evidence>
<evidence type="ECO:0000256" key="4">
    <source>
        <dbReference type="ARBA" id="ARBA00023002"/>
    </source>
</evidence>
<evidence type="ECO:0000256" key="6">
    <source>
        <dbReference type="ARBA" id="ARBA00023014"/>
    </source>
</evidence>
<dbReference type="EMBL" id="CP098609">
    <property type="protein sequence ID" value="USC48562.1"/>
    <property type="molecule type" value="Genomic_DNA"/>
</dbReference>
<dbReference type="InterPro" id="IPR036136">
    <property type="entry name" value="Nit/Sulf_reduc_fer-like_dom_sf"/>
</dbReference>
<dbReference type="Proteomes" id="UP001056079">
    <property type="component" value="Chromosome"/>
</dbReference>
<name>A0ABY4UW54_STRFL</name>
<keyword evidence="2" id="KW-0349">Heme</keyword>
<sequence length="434" mass="44616">MLAAMPDSAPSPLSAGGPALRDSGDACPGTLRLHRADDGALARVRVPGGVLSADRADALLTAAGRFGDGELHLTSRGNVQLRGLDAQCGGGLAELLTAAGLLPSAAHERARNIVASPLAGLDGSPPVSGWLAELDGLVCGSAAAASLSGRFLFALDDGRGDVDALGADVTLIAAGDNCVLRIGTADEVFRVPSGEGPRAALLAAEAFLRAARDSGAWRVKDLPDDVRAGVRADVRAELVRSVRAAAGPAVHRPRPRTATPPAPGAHGSPNAISVDVPLGRLTPAQWRLLTETARRHGNELRLTPWRGIVVPGPFAHDEAVEALRTLDAAGLITAPDSPWTGVGACIGHPGCAKSLSDVRAEAGAAVGPVGRLPVYWSGCERRCGHPHGEWIDVVVTPDGHRIAHVRGDRRDPRTTVRNGDPARLAAAVAEARAL</sequence>
<dbReference type="Gene3D" id="3.30.413.10">
    <property type="entry name" value="Sulfite Reductase Hemoprotein, domain 1"/>
    <property type="match status" value="1"/>
</dbReference>
<keyword evidence="4" id="KW-0560">Oxidoreductase</keyword>
<dbReference type="Gene3D" id="3.90.480.10">
    <property type="entry name" value="Sulfite Reductase Hemoprotein,Domain 2"/>
    <property type="match status" value="1"/>
</dbReference>
<proteinExistence type="predicted"/>
<evidence type="ECO:0000256" key="5">
    <source>
        <dbReference type="ARBA" id="ARBA00023004"/>
    </source>
</evidence>
<dbReference type="PANTHER" id="PTHR32439">
    <property type="entry name" value="FERREDOXIN--NITRITE REDUCTASE, CHLOROPLASTIC"/>
    <property type="match status" value="1"/>
</dbReference>
<feature type="domain" description="Nitrite/Sulfite reductase ferredoxin-like" evidence="8">
    <location>
        <begin position="271"/>
        <end position="312"/>
    </location>
</feature>
<dbReference type="PANTHER" id="PTHR32439:SF9">
    <property type="entry name" value="BLR3264 PROTEIN"/>
    <property type="match status" value="1"/>
</dbReference>
<feature type="region of interest" description="Disordered" evidence="7">
    <location>
        <begin position="1"/>
        <end position="22"/>
    </location>
</feature>
<evidence type="ECO:0000313" key="10">
    <source>
        <dbReference type="Proteomes" id="UP001056079"/>
    </source>
</evidence>
<evidence type="ECO:0000313" key="9">
    <source>
        <dbReference type="EMBL" id="USC48562.1"/>
    </source>
</evidence>
<dbReference type="InterPro" id="IPR005117">
    <property type="entry name" value="NiRdtase/SiRdtase_haem-b_fer"/>
</dbReference>
<keyword evidence="1" id="KW-0004">4Fe-4S</keyword>